<sequence>MKLKEDELKQFQSHLNQNYPECTERQQAPDALHIIEKMLETCGSDTSLKITLHILRNMEQKDLADSLERNELKEARSAHGQYQGYHLSRRRLTHRTPYG</sequence>
<comment type="caution">
    <text evidence="3">The sequence shown here is derived from an EMBL/GenBank/DDBJ whole genome shotgun (WGS) entry which is preliminary data.</text>
</comment>
<dbReference type="Proteomes" id="UP000824540">
    <property type="component" value="Unassembled WGS sequence"/>
</dbReference>
<dbReference type="OrthoDB" id="8951038at2759"/>
<proteinExistence type="predicted"/>
<evidence type="ECO:0000313" key="3">
    <source>
        <dbReference type="EMBL" id="KAG9346217.1"/>
    </source>
</evidence>
<dbReference type="PROSITE" id="PS50824">
    <property type="entry name" value="DAPIN"/>
    <property type="match status" value="1"/>
</dbReference>
<dbReference type="SMART" id="SM01289">
    <property type="entry name" value="PYRIN"/>
    <property type="match status" value="1"/>
</dbReference>
<evidence type="ECO:0000256" key="1">
    <source>
        <dbReference type="SAM" id="MobiDB-lite"/>
    </source>
</evidence>
<organism evidence="3 4">
    <name type="scientific">Albula glossodonta</name>
    <name type="common">roundjaw bonefish</name>
    <dbReference type="NCBI Taxonomy" id="121402"/>
    <lineage>
        <taxon>Eukaryota</taxon>
        <taxon>Metazoa</taxon>
        <taxon>Chordata</taxon>
        <taxon>Craniata</taxon>
        <taxon>Vertebrata</taxon>
        <taxon>Euteleostomi</taxon>
        <taxon>Actinopterygii</taxon>
        <taxon>Neopterygii</taxon>
        <taxon>Teleostei</taxon>
        <taxon>Albuliformes</taxon>
        <taxon>Albulidae</taxon>
        <taxon>Albula</taxon>
    </lineage>
</organism>
<gene>
    <name evidence="3" type="ORF">JZ751_008042</name>
</gene>
<dbReference type="Gene3D" id="1.10.533.10">
    <property type="entry name" value="Death Domain, Fas"/>
    <property type="match status" value="1"/>
</dbReference>
<evidence type="ECO:0000259" key="2">
    <source>
        <dbReference type="PROSITE" id="PS50824"/>
    </source>
</evidence>
<feature type="compositionally biased region" description="Basic residues" evidence="1">
    <location>
        <begin position="87"/>
        <end position="99"/>
    </location>
</feature>
<accession>A0A8T2PBY8</accession>
<feature type="region of interest" description="Disordered" evidence="1">
    <location>
        <begin position="74"/>
        <end position="99"/>
    </location>
</feature>
<reference evidence="3" key="1">
    <citation type="thesis" date="2021" institute="BYU ScholarsArchive" country="Provo, UT, USA">
        <title>Applications of and Algorithms for Genome Assembly and Genomic Analyses with an Emphasis on Marine Teleosts.</title>
        <authorList>
            <person name="Pickett B.D."/>
        </authorList>
    </citation>
    <scope>NUCLEOTIDE SEQUENCE</scope>
    <source>
        <strain evidence="3">HI-2016</strain>
    </source>
</reference>
<dbReference type="InterPro" id="IPR011029">
    <property type="entry name" value="DEATH-like_dom_sf"/>
</dbReference>
<dbReference type="SUPFAM" id="SSF47986">
    <property type="entry name" value="DEATH domain"/>
    <property type="match status" value="1"/>
</dbReference>
<dbReference type="InterPro" id="IPR004020">
    <property type="entry name" value="DAPIN"/>
</dbReference>
<dbReference type="EMBL" id="JAFBMS010000016">
    <property type="protein sequence ID" value="KAG9346217.1"/>
    <property type="molecule type" value="Genomic_DNA"/>
</dbReference>
<protein>
    <recommendedName>
        <fullName evidence="2">Pyrin domain-containing protein</fullName>
    </recommendedName>
</protein>
<evidence type="ECO:0000313" key="4">
    <source>
        <dbReference type="Proteomes" id="UP000824540"/>
    </source>
</evidence>
<feature type="non-terminal residue" evidence="3">
    <location>
        <position position="1"/>
    </location>
</feature>
<dbReference type="Pfam" id="PF02758">
    <property type="entry name" value="PYRIN"/>
    <property type="match status" value="1"/>
</dbReference>
<dbReference type="AlphaFoldDB" id="A0A8T2PBY8"/>
<keyword evidence="4" id="KW-1185">Reference proteome</keyword>
<name>A0A8T2PBY8_9TELE</name>
<feature type="domain" description="Pyrin" evidence="2">
    <location>
        <begin position="1"/>
        <end position="73"/>
    </location>
</feature>